<keyword evidence="2" id="KW-0813">Transport</keyword>
<protein>
    <recommendedName>
        <fullName evidence="8">Choline/carnitine acyltransferase domain-containing protein</fullName>
    </recommendedName>
</protein>
<dbReference type="AlphaFoldDB" id="R9AG16"/>
<gene>
    <name evidence="9" type="ORF">J056_004480</name>
</gene>
<dbReference type="PANTHER" id="PTHR22589">
    <property type="entry name" value="CARNITINE O-ACYLTRANSFERASE"/>
    <property type="match status" value="1"/>
</dbReference>
<dbReference type="HOGENOM" id="CLU_013513_5_1_1"/>
<dbReference type="Gene3D" id="3.30.559.10">
    <property type="entry name" value="Chloramphenicol acetyltransferase-like domain"/>
    <property type="match status" value="1"/>
</dbReference>
<dbReference type="PANTHER" id="PTHR22589:SF103">
    <property type="entry name" value="CARNITINE O-ACETYL-TRANSFERASE, ISOFORM A-RELATED"/>
    <property type="match status" value="1"/>
</dbReference>
<dbReference type="GO" id="GO:0006631">
    <property type="term" value="P:fatty acid metabolic process"/>
    <property type="evidence" value="ECO:0007669"/>
    <property type="project" value="UniProtKB-KW"/>
</dbReference>
<dbReference type="SUPFAM" id="SSF52777">
    <property type="entry name" value="CoA-dependent acyltransferases"/>
    <property type="match status" value="3"/>
</dbReference>
<evidence type="ECO:0000256" key="2">
    <source>
        <dbReference type="ARBA" id="ARBA00022448"/>
    </source>
</evidence>
<dbReference type="Gene3D" id="3.30.559.70">
    <property type="entry name" value="Choline/Carnitine o-acyltransferase, domain 2"/>
    <property type="match status" value="1"/>
</dbReference>
<sequence>MNLKPSLINKPADGVRPAIWKSLAPYISNHHLKLPALPVPSLENTADQVLNSIKPLTNDVNQFTHLEGKLHRFLANEGPALQQRLISRSQDPEHVNWLEMYWDDAAYMSYRDSVVVNVSYFYGFAPPKQKLDLPQYAARVAHHALQFRKLLYDGQIEPDAIGRDNSPICMNSYRFLFDACRIPAKPADYVSVQRQGIGHVAVVYRGNWWSIPSTTGDGTPLSISELEQNIEYILDQQAEEGYVGLLTTRNRDKWADDRSALLQIDKKNEESLAAIESAAVVITLDGNQAINSPVDKSRHLWHAGETGRFSNNRFVDKPLQFICWQDESSETASGGFMGEHSCADGTQPQRVCDYVMESIQKASLPSNELLDQDTVNAERRDTQTPIPLPFNLDGLQGSINDAWNEIKELANSQVLGYILTNYGKGAIKKAGFSPDAWTQMVIQLAYSRLAAREGEEAFPAPTYEAAMTRSFANGRTECIRSATTDSATFTNAMNDPSKTADERINALEVAVKTHLKNAKQAGLAQGCDRHLFGLKKSLLPTEPVPEIFNDGLLSKSGTWTLSTSQISSKYFDTYGWGEVVPSGFGVAYAIFEDYLQFTVTSHSAYGTASEKNDMGKERNEAFLKDLTTAANDMLSLFGHKLSDSKPRLRPATRYDEDHVASIHPTSTSIFKRKRAKKPADGVRPALWKSLTPYISNHDLKLPALPVPSLENIVVQLLTFVKPLTNDVTQVRDLEGKLKKFLTKEDLKLQKRIISHSQNPEHVNWLEQYWDDATYMSYRDSAVVNVSYYAG</sequence>
<dbReference type="OrthoDB" id="240216at2759"/>
<dbReference type="RefSeq" id="XP_009267950.1">
    <property type="nucleotide sequence ID" value="XM_009269675.1"/>
</dbReference>
<keyword evidence="3" id="KW-0808">Transferase</keyword>
<proteinExistence type="inferred from homology"/>
<name>R9AG16_WALI9</name>
<organism evidence="9 10">
    <name type="scientific">Wallemia ichthyophaga (strain EXF-994 / CBS 113033)</name>
    <dbReference type="NCBI Taxonomy" id="1299270"/>
    <lineage>
        <taxon>Eukaryota</taxon>
        <taxon>Fungi</taxon>
        <taxon>Dikarya</taxon>
        <taxon>Basidiomycota</taxon>
        <taxon>Wallemiomycotina</taxon>
        <taxon>Wallemiomycetes</taxon>
        <taxon>Wallemiales</taxon>
        <taxon>Wallemiaceae</taxon>
        <taxon>Wallemia</taxon>
    </lineage>
</organism>
<dbReference type="Proteomes" id="UP000014064">
    <property type="component" value="Unassembled WGS sequence"/>
</dbReference>
<evidence type="ECO:0000256" key="4">
    <source>
        <dbReference type="ARBA" id="ARBA00022832"/>
    </source>
</evidence>
<keyword evidence="5" id="KW-0443">Lipid metabolism</keyword>
<feature type="active site" description="Proton acceptor" evidence="7">
    <location>
        <position position="340"/>
    </location>
</feature>
<evidence type="ECO:0000256" key="7">
    <source>
        <dbReference type="PIRSR" id="PIRSR600542-1"/>
    </source>
</evidence>
<keyword evidence="10" id="KW-1185">Reference proteome</keyword>
<reference evidence="10" key="1">
    <citation type="journal article" date="2013" name="BMC Genomics">
        <title>Genome and transcriptome sequencing of the halophilic fungus Wallemia ichthyophaga: haloadaptations present and absent.</title>
        <authorList>
            <person name="Zajc J."/>
            <person name="Liu Y."/>
            <person name="Dai W."/>
            <person name="Yang Z."/>
            <person name="Hu J."/>
            <person name="Gostincar C."/>
            <person name="Gunde-Cimerman N."/>
        </authorList>
    </citation>
    <scope>NUCLEOTIDE SEQUENCE [LARGE SCALE GENOMIC DNA]</scope>
    <source>
        <strain evidence="10">EXF-994 / CBS 113033</strain>
    </source>
</reference>
<dbReference type="InterPro" id="IPR042572">
    <property type="entry name" value="Carn_acyl_trans_N"/>
</dbReference>
<feature type="domain" description="Choline/carnitine acyltransferase" evidence="8">
    <location>
        <begin position="704"/>
        <end position="789"/>
    </location>
</feature>
<evidence type="ECO:0000259" key="8">
    <source>
        <dbReference type="Pfam" id="PF00755"/>
    </source>
</evidence>
<dbReference type="InterPro" id="IPR042231">
    <property type="entry name" value="Cho/carn_acyl_trans_2"/>
</dbReference>
<dbReference type="GeneID" id="20377432"/>
<feature type="domain" description="Choline/carnitine acyltransferase" evidence="8">
    <location>
        <begin position="37"/>
        <end position="603"/>
    </location>
</feature>
<dbReference type="GO" id="GO:0016406">
    <property type="term" value="F:carnitine O-acyltransferase activity"/>
    <property type="evidence" value="ECO:0007669"/>
    <property type="project" value="UniProtKB-ARBA"/>
</dbReference>
<comment type="similarity">
    <text evidence="1">Belongs to the carnitine/choline acetyltransferase family.</text>
</comment>
<dbReference type="Pfam" id="PF00755">
    <property type="entry name" value="Carn_acyltransf"/>
    <property type="match status" value="2"/>
</dbReference>
<dbReference type="Gene3D" id="1.10.275.20">
    <property type="entry name" value="Choline/Carnitine o-acyltransferase"/>
    <property type="match status" value="1"/>
</dbReference>
<evidence type="ECO:0000256" key="6">
    <source>
        <dbReference type="ARBA" id="ARBA00023315"/>
    </source>
</evidence>
<dbReference type="KEGG" id="wic:J056_004480"/>
<dbReference type="InterPro" id="IPR039551">
    <property type="entry name" value="Cho/carn_acyl_trans"/>
</dbReference>
<dbReference type="InterPro" id="IPR023213">
    <property type="entry name" value="CAT-like_dom_sf"/>
</dbReference>
<evidence type="ECO:0000256" key="5">
    <source>
        <dbReference type="ARBA" id="ARBA00023098"/>
    </source>
</evidence>
<dbReference type="EMBL" id="KE007231">
    <property type="protein sequence ID" value="EOR01159.1"/>
    <property type="molecule type" value="Genomic_DNA"/>
</dbReference>
<evidence type="ECO:0000313" key="9">
    <source>
        <dbReference type="EMBL" id="EOR01159.1"/>
    </source>
</evidence>
<evidence type="ECO:0000256" key="1">
    <source>
        <dbReference type="ARBA" id="ARBA00005232"/>
    </source>
</evidence>
<dbReference type="STRING" id="1299270.R9AG16"/>
<keyword evidence="6" id="KW-0012">Acyltransferase</keyword>
<evidence type="ECO:0000313" key="10">
    <source>
        <dbReference type="Proteomes" id="UP000014064"/>
    </source>
</evidence>
<keyword evidence="4" id="KW-0276">Fatty acid metabolism</keyword>
<dbReference type="InterPro" id="IPR000542">
    <property type="entry name" value="Carn_acyl_trans"/>
</dbReference>
<dbReference type="eggNOG" id="KOG3717">
    <property type="taxonomic scope" value="Eukaryota"/>
</dbReference>
<evidence type="ECO:0000256" key="3">
    <source>
        <dbReference type="ARBA" id="ARBA00022679"/>
    </source>
</evidence>
<dbReference type="OMA" id="DVWAKDY"/>
<accession>R9AG16</accession>